<reference evidence="2 3" key="1">
    <citation type="submission" date="2018-12" db="EMBL/GenBank/DDBJ databases">
        <title>Complete genome sequence of Haloplanus rallus MBLA0036.</title>
        <authorList>
            <person name="Nam Y.-d."/>
            <person name="Kang J."/>
            <person name="Chung W.-H."/>
            <person name="Park Y.S."/>
        </authorList>
    </citation>
    <scope>NUCLEOTIDE SEQUENCE [LARGE SCALE GENOMIC DNA]</scope>
    <source>
        <strain evidence="2 3">MBLA0036</strain>
    </source>
</reference>
<dbReference type="PANTHER" id="PTHR43245">
    <property type="entry name" value="BIFUNCTIONAL POLYMYXIN RESISTANCE PROTEIN ARNA"/>
    <property type="match status" value="1"/>
</dbReference>
<dbReference type="PANTHER" id="PTHR43245:SF13">
    <property type="entry name" value="UDP-D-APIOSE_UDP-D-XYLOSE SYNTHASE 2"/>
    <property type="match status" value="1"/>
</dbReference>
<dbReference type="EMBL" id="CP034345">
    <property type="protein sequence ID" value="QGX94814.1"/>
    <property type="molecule type" value="Genomic_DNA"/>
</dbReference>
<dbReference type="Proteomes" id="UP000428325">
    <property type="component" value="Chromosome"/>
</dbReference>
<dbReference type="AlphaFoldDB" id="A0A6B9F8Y0"/>
<sequence length="305" mass="35964">MATILVTGGLGSVGSPLVEELETRGHDVWVADLPWSERDKYYRCDVSEYRQLERIFEDRDFEFVYHLAAEFGRMNGERFYETMWKSNAIGTKHMLRLQQEHDFRMIFSSSSEVYGDYDDVMEESVPHEKSIRQLNDYAISKWVNEQQILNSADRHGTETVRVRLFNTYGPGEKYSEYRSVVAKFCYRALHDEPYHVYEDHHRSFTYVGDTVTTLANIVDNFNPGEVYNIANTEYHNIKELSDLILEYLDKDDSKVEYRGTEEHNTLNKRASVQRAKRDLNHDPQISLEEGVPKTIEWMRDYYDVE</sequence>
<organism evidence="2 3">
    <name type="scientific">Haloplanus rallus</name>
    <dbReference type="NCBI Taxonomy" id="1816183"/>
    <lineage>
        <taxon>Archaea</taxon>
        <taxon>Methanobacteriati</taxon>
        <taxon>Methanobacteriota</taxon>
        <taxon>Stenosarchaea group</taxon>
        <taxon>Halobacteria</taxon>
        <taxon>Halobacteriales</taxon>
        <taxon>Haloferacaceae</taxon>
        <taxon>Haloplanus</taxon>
    </lineage>
</organism>
<feature type="domain" description="NAD-dependent epimerase/dehydratase" evidence="1">
    <location>
        <begin position="4"/>
        <end position="230"/>
    </location>
</feature>
<dbReference type="RefSeq" id="WP_157689272.1">
    <property type="nucleotide sequence ID" value="NZ_CP034345.1"/>
</dbReference>
<dbReference type="InterPro" id="IPR001509">
    <property type="entry name" value="Epimerase_deHydtase"/>
</dbReference>
<keyword evidence="3" id="KW-1185">Reference proteome</keyword>
<dbReference type="InterPro" id="IPR036291">
    <property type="entry name" value="NAD(P)-bd_dom_sf"/>
</dbReference>
<dbReference type="OrthoDB" id="4907at2157"/>
<evidence type="ECO:0000259" key="1">
    <source>
        <dbReference type="Pfam" id="PF01370"/>
    </source>
</evidence>
<dbReference type="SUPFAM" id="SSF51735">
    <property type="entry name" value="NAD(P)-binding Rossmann-fold domains"/>
    <property type="match status" value="1"/>
</dbReference>
<accession>A0A6B9F8Y0</accession>
<dbReference type="InterPro" id="IPR050177">
    <property type="entry name" value="Lipid_A_modif_metabolic_enz"/>
</dbReference>
<evidence type="ECO:0000313" key="3">
    <source>
        <dbReference type="Proteomes" id="UP000428325"/>
    </source>
</evidence>
<dbReference type="Pfam" id="PF01370">
    <property type="entry name" value="Epimerase"/>
    <property type="match status" value="1"/>
</dbReference>
<evidence type="ECO:0000313" key="2">
    <source>
        <dbReference type="EMBL" id="QGX94814.1"/>
    </source>
</evidence>
<name>A0A6B9F8Y0_9EURY</name>
<dbReference type="KEGG" id="hra:EI982_08405"/>
<dbReference type="Gene3D" id="3.40.50.720">
    <property type="entry name" value="NAD(P)-binding Rossmann-like Domain"/>
    <property type="match status" value="1"/>
</dbReference>
<dbReference type="GeneID" id="43369552"/>
<proteinExistence type="predicted"/>
<gene>
    <name evidence="2" type="ORF">EI982_08405</name>
</gene>
<protein>
    <submittedName>
        <fullName evidence="2">NAD-dependent epimerase/dehydratase family protein</fullName>
    </submittedName>
</protein>